<keyword evidence="3" id="KW-0732">Signal</keyword>
<feature type="region of interest" description="Disordered" evidence="1">
    <location>
        <begin position="242"/>
        <end position="332"/>
    </location>
</feature>
<reference evidence="4 5" key="1">
    <citation type="journal article" date="2023" name="Proc. Natl. Acad. Sci. U.S.A.">
        <title>A global phylogenomic analysis of the shiitake genus Lentinula.</title>
        <authorList>
            <person name="Sierra-Patev S."/>
            <person name="Min B."/>
            <person name="Naranjo-Ortiz M."/>
            <person name="Looney B."/>
            <person name="Konkel Z."/>
            <person name="Slot J.C."/>
            <person name="Sakamoto Y."/>
            <person name="Steenwyk J.L."/>
            <person name="Rokas A."/>
            <person name="Carro J."/>
            <person name="Camarero S."/>
            <person name="Ferreira P."/>
            <person name="Molpeceres G."/>
            <person name="Ruiz-Duenas F.J."/>
            <person name="Serrano A."/>
            <person name="Henrissat B."/>
            <person name="Drula E."/>
            <person name="Hughes K.W."/>
            <person name="Mata J.L."/>
            <person name="Ishikawa N.K."/>
            <person name="Vargas-Isla R."/>
            <person name="Ushijima S."/>
            <person name="Smith C.A."/>
            <person name="Donoghue J."/>
            <person name="Ahrendt S."/>
            <person name="Andreopoulos W."/>
            <person name="He G."/>
            <person name="LaButti K."/>
            <person name="Lipzen A."/>
            <person name="Ng V."/>
            <person name="Riley R."/>
            <person name="Sandor L."/>
            <person name="Barry K."/>
            <person name="Martinez A.T."/>
            <person name="Xiao Y."/>
            <person name="Gibbons J.G."/>
            <person name="Terashima K."/>
            <person name="Grigoriev I.V."/>
            <person name="Hibbett D."/>
        </authorList>
    </citation>
    <scope>NUCLEOTIDE SEQUENCE [LARGE SCALE GENOMIC DNA]</scope>
    <source>
        <strain evidence="4 5">TFB7810</strain>
    </source>
</reference>
<feature type="region of interest" description="Disordered" evidence="1">
    <location>
        <begin position="153"/>
        <end position="174"/>
    </location>
</feature>
<name>A0A9W8NV03_9AGAR</name>
<feature type="compositionally biased region" description="Low complexity" evidence="1">
    <location>
        <begin position="259"/>
        <end position="271"/>
    </location>
</feature>
<keyword evidence="2" id="KW-0812">Transmembrane</keyword>
<evidence type="ECO:0000256" key="3">
    <source>
        <dbReference type="SAM" id="SignalP"/>
    </source>
</evidence>
<evidence type="ECO:0000256" key="2">
    <source>
        <dbReference type="SAM" id="Phobius"/>
    </source>
</evidence>
<feature type="transmembrane region" description="Helical" evidence="2">
    <location>
        <begin position="65"/>
        <end position="87"/>
    </location>
</feature>
<gene>
    <name evidence="4" type="ORF">DFH05DRAFT_1506004</name>
</gene>
<dbReference type="EMBL" id="JANVFU010000012">
    <property type="protein sequence ID" value="KAJ3741412.1"/>
    <property type="molecule type" value="Genomic_DNA"/>
</dbReference>
<feature type="chain" id="PRO_5040729842" evidence="3">
    <location>
        <begin position="19"/>
        <end position="371"/>
    </location>
</feature>
<comment type="caution">
    <text evidence="4">The sequence shown here is derived from an EMBL/GenBank/DDBJ whole genome shotgun (WGS) entry which is preliminary data.</text>
</comment>
<dbReference type="AlphaFoldDB" id="A0A9W8NV03"/>
<dbReference type="Proteomes" id="UP001142393">
    <property type="component" value="Unassembled WGS sequence"/>
</dbReference>
<feature type="compositionally biased region" description="Polar residues" evidence="1">
    <location>
        <begin position="321"/>
        <end position="330"/>
    </location>
</feature>
<keyword evidence="5" id="KW-1185">Reference proteome</keyword>
<evidence type="ECO:0000313" key="5">
    <source>
        <dbReference type="Proteomes" id="UP001142393"/>
    </source>
</evidence>
<feature type="region of interest" description="Disordered" evidence="1">
    <location>
        <begin position="104"/>
        <end position="128"/>
    </location>
</feature>
<protein>
    <submittedName>
        <fullName evidence="4">Uncharacterized protein</fullName>
    </submittedName>
</protein>
<evidence type="ECO:0000256" key="1">
    <source>
        <dbReference type="SAM" id="MobiDB-lite"/>
    </source>
</evidence>
<keyword evidence="2" id="KW-1133">Transmembrane helix</keyword>
<organism evidence="4 5">
    <name type="scientific">Lentinula detonsa</name>
    <dbReference type="NCBI Taxonomy" id="2804962"/>
    <lineage>
        <taxon>Eukaryota</taxon>
        <taxon>Fungi</taxon>
        <taxon>Dikarya</taxon>
        <taxon>Basidiomycota</taxon>
        <taxon>Agaricomycotina</taxon>
        <taxon>Agaricomycetes</taxon>
        <taxon>Agaricomycetidae</taxon>
        <taxon>Agaricales</taxon>
        <taxon>Marasmiineae</taxon>
        <taxon>Omphalotaceae</taxon>
        <taxon>Lentinula</taxon>
    </lineage>
</organism>
<feature type="signal peptide" evidence="3">
    <location>
        <begin position="1"/>
        <end position="18"/>
    </location>
</feature>
<proteinExistence type="predicted"/>
<keyword evidence="2" id="KW-0472">Membrane</keyword>
<accession>A0A9W8NV03</accession>
<feature type="compositionally biased region" description="Low complexity" evidence="1">
    <location>
        <begin position="153"/>
        <end position="162"/>
    </location>
</feature>
<sequence>MFSPRSWYFLICFVLVRCRCESAALESKDVKSYQGESLTVPAKRNDLIDVTQLIRRATSDSESTIFAILTGCIAGILALLVLFVFVYTRLKRRQIMDVEKGVDSVDSKWSPPRPPSKPSLKASTRSPSNTNSWAFLQLRFARRKLWASLAKESPQSPQQAYPYPSPHPDSATDPQLYLSMASLPFQDVPPLLKPKAAVVPDQYSVARPRMSPTHREKDMPFGILLPVDGGVISVPASVTYETDGDEINPRSNRWPQLPPASATAPDSTASTGGTGNAVVAQTIIANKQKPRQGHCPTESISRSPTRSRKGSLLSGPPLTVDQCTITSPTEEGSVDVASYYATAYLESSRNLEEELDRMLSEQRMTDSKEET</sequence>
<evidence type="ECO:0000313" key="4">
    <source>
        <dbReference type="EMBL" id="KAJ3741412.1"/>
    </source>
</evidence>